<proteinExistence type="predicted"/>
<comment type="caution">
    <text evidence="2">The sequence shown here is derived from an EMBL/GenBank/DDBJ whole genome shotgun (WGS) entry which is preliminary data.</text>
</comment>
<feature type="region of interest" description="Disordered" evidence="1">
    <location>
        <begin position="45"/>
        <end position="68"/>
    </location>
</feature>
<keyword evidence="3" id="KW-1185">Reference proteome</keyword>
<evidence type="ECO:0000313" key="2">
    <source>
        <dbReference type="EMBL" id="GAA4323011.1"/>
    </source>
</evidence>
<organism evidence="2 3">
    <name type="scientific">Pigmentiphaga soli</name>
    <dbReference type="NCBI Taxonomy" id="1007095"/>
    <lineage>
        <taxon>Bacteria</taxon>
        <taxon>Pseudomonadati</taxon>
        <taxon>Pseudomonadota</taxon>
        <taxon>Betaproteobacteria</taxon>
        <taxon>Burkholderiales</taxon>
        <taxon>Alcaligenaceae</taxon>
        <taxon>Pigmentiphaga</taxon>
    </lineage>
</organism>
<accession>A0ABP8GEV6</accession>
<feature type="compositionally biased region" description="Low complexity" evidence="1">
    <location>
        <begin position="16"/>
        <end position="25"/>
    </location>
</feature>
<evidence type="ECO:0000256" key="1">
    <source>
        <dbReference type="SAM" id="MobiDB-lite"/>
    </source>
</evidence>
<sequence length="247" mass="26101">MFPASHHRPSPPAAPPIGAAPSPASGRKRARSFGVGARAGAAALAAALAPPSASPQAGAPQPRSAWTDSTHVTGLAPRVLPQVPPALPQDSIEASPQDPPPPAAPVSVDELFRMMDGAVLYIDAFRPYNLPSFMRVVIHTGLATVEYPFDYAIGGRTYWAPACAMTAVNPMCSGNKILGIITVTPAGFAWRYDGQVYYLCDANPDGRGGGVYTYQHWLSRAGQFADYAGSGLSGYMFQDAWLENRPC</sequence>
<dbReference type="Proteomes" id="UP001501671">
    <property type="component" value="Unassembled WGS sequence"/>
</dbReference>
<gene>
    <name evidence="2" type="ORF">GCM10023144_03510</name>
</gene>
<evidence type="ECO:0000313" key="3">
    <source>
        <dbReference type="Proteomes" id="UP001501671"/>
    </source>
</evidence>
<dbReference type="EMBL" id="BAABFO010000001">
    <property type="protein sequence ID" value="GAA4323011.1"/>
    <property type="molecule type" value="Genomic_DNA"/>
</dbReference>
<reference evidence="3" key="1">
    <citation type="journal article" date="2019" name="Int. J. Syst. Evol. Microbiol.">
        <title>The Global Catalogue of Microorganisms (GCM) 10K type strain sequencing project: providing services to taxonomists for standard genome sequencing and annotation.</title>
        <authorList>
            <consortium name="The Broad Institute Genomics Platform"/>
            <consortium name="The Broad Institute Genome Sequencing Center for Infectious Disease"/>
            <person name="Wu L."/>
            <person name="Ma J."/>
        </authorList>
    </citation>
    <scope>NUCLEOTIDE SEQUENCE [LARGE SCALE GENOMIC DNA]</scope>
    <source>
        <strain evidence="3">JCM 17666</strain>
    </source>
</reference>
<feature type="compositionally biased region" description="Low complexity" evidence="1">
    <location>
        <begin position="45"/>
        <end position="65"/>
    </location>
</feature>
<name>A0ABP8GEV6_9BURK</name>
<feature type="region of interest" description="Disordered" evidence="1">
    <location>
        <begin position="80"/>
        <end position="107"/>
    </location>
</feature>
<protein>
    <submittedName>
        <fullName evidence="2">Uncharacterized protein</fullName>
    </submittedName>
</protein>
<feature type="region of interest" description="Disordered" evidence="1">
    <location>
        <begin position="1"/>
        <end position="33"/>
    </location>
</feature>